<comment type="subcellular location">
    <subcellularLocation>
        <location evidence="1">Membrane</location>
        <topology evidence="1">Multi-pass membrane protein</topology>
    </subcellularLocation>
</comment>
<keyword evidence="10" id="KW-1185">Reference proteome</keyword>
<dbReference type="PANTHER" id="PTHR43731:SF14">
    <property type="entry name" value="PRESENILIN-ASSOCIATED RHOMBOID-LIKE PROTEIN, MITOCHONDRIAL"/>
    <property type="match status" value="1"/>
</dbReference>
<dbReference type="SUPFAM" id="SSF144091">
    <property type="entry name" value="Rhomboid-like"/>
    <property type="match status" value="1"/>
</dbReference>
<evidence type="ECO:0000313" key="10">
    <source>
        <dbReference type="Proteomes" id="UP000192731"/>
    </source>
</evidence>
<dbReference type="GO" id="GO:0016020">
    <property type="term" value="C:membrane"/>
    <property type="evidence" value="ECO:0007669"/>
    <property type="project" value="UniProtKB-SubCell"/>
</dbReference>
<dbReference type="AlphaFoldDB" id="A0A1W1VB68"/>
<evidence type="ECO:0000256" key="5">
    <source>
        <dbReference type="ARBA" id="ARBA00022989"/>
    </source>
</evidence>
<dbReference type="GO" id="GO:0004252">
    <property type="term" value="F:serine-type endopeptidase activity"/>
    <property type="evidence" value="ECO:0007669"/>
    <property type="project" value="InterPro"/>
</dbReference>
<keyword evidence="9" id="KW-0645">Protease</keyword>
<evidence type="ECO:0000256" key="4">
    <source>
        <dbReference type="ARBA" id="ARBA00022801"/>
    </source>
</evidence>
<dbReference type="InterPro" id="IPR022764">
    <property type="entry name" value="Peptidase_S54_rhomboid_dom"/>
</dbReference>
<feature type="transmembrane region" description="Helical" evidence="7">
    <location>
        <begin position="152"/>
        <end position="171"/>
    </location>
</feature>
<dbReference type="InterPro" id="IPR035952">
    <property type="entry name" value="Rhomboid-like_sf"/>
</dbReference>
<evidence type="ECO:0000256" key="7">
    <source>
        <dbReference type="SAM" id="Phobius"/>
    </source>
</evidence>
<evidence type="ECO:0000256" key="2">
    <source>
        <dbReference type="ARBA" id="ARBA00009045"/>
    </source>
</evidence>
<sequence length="203" mass="22901">MYYRGAFGGVISYEYMKKHSPLTLVLIGVNAAIFLIAMILRIHNEIITIGGMVPLEYILVYKEYWRFLTSMFIHGDLMHLVFNMIILLHAGAYLEQFLKSKKFISLYLLTGLLVALFTGIFSSGITVGASGAIFSLLGYILYYELENRKKGINSYSVIVPLVAINVIFTFLDPRISIVGHLSGLIIGYLVALFQNKRKINFRG</sequence>
<feature type="transmembrane region" description="Helical" evidence="7">
    <location>
        <begin position="103"/>
        <end position="121"/>
    </location>
</feature>
<comment type="similarity">
    <text evidence="2">Belongs to the peptidase S54 family.</text>
</comment>
<feature type="transmembrane region" description="Helical" evidence="7">
    <location>
        <begin position="177"/>
        <end position="193"/>
    </location>
</feature>
<accession>A0A1W1VB68</accession>
<dbReference type="STRING" id="656914.SAMN00017405_1337"/>
<feature type="transmembrane region" description="Helical" evidence="7">
    <location>
        <begin position="21"/>
        <end position="44"/>
    </location>
</feature>
<dbReference type="PANTHER" id="PTHR43731">
    <property type="entry name" value="RHOMBOID PROTEASE"/>
    <property type="match status" value="1"/>
</dbReference>
<evidence type="ECO:0000313" key="9">
    <source>
        <dbReference type="EMBL" id="SMB90602.1"/>
    </source>
</evidence>
<evidence type="ECO:0000256" key="3">
    <source>
        <dbReference type="ARBA" id="ARBA00022692"/>
    </source>
</evidence>
<gene>
    <name evidence="9" type="ORF">SAMN00017405_1337</name>
</gene>
<dbReference type="GO" id="GO:0006508">
    <property type="term" value="P:proteolysis"/>
    <property type="evidence" value="ECO:0007669"/>
    <property type="project" value="UniProtKB-KW"/>
</dbReference>
<proteinExistence type="inferred from homology"/>
<dbReference type="OrthoDB" id="9813074at2"/>
<dbReference type="RefSeq" id="WP_084053123.1">
    <property type="nucleotide sequence ID" value="NZ_FWWT01000017.1"/>
</dbReference>
<evidence type="ECO:0000259" key="8">
    <source>
        <dbReference type="Pfam" id="PF01694"/>
    </source>
</evidence>
<keyword evidence="6 7" id="KW-0472">Membrane</keyword>
<name>A0A1W1VB68_DESTI</name>
<evidence type="ECO:0000256" key="1">
    <source>
        <dbReference type="ARBA" id="ARBA00004141"/>
    </source>
</evidence>
<keyword evidence="4" id="KW-0378">Hydrolase</keyword>
<keyword evidence="5 7" id="KW-1133">Transmembrane helix</keyword>
<feature type="transmembrane region" description="Helical" evidence="7">
    <location>
        <begin position="127"/>
        <end position="145"/>
    </location>
</feature>
<feature type="transmembrane region" description="Helical" evidence="7">
    <location>
        <begin position="64"/>
        <end position="91"/>
    </location>
</feature>
<reference evidence="9 10" key="1">
    <citation type="submission" date="2017-04" db="EMBL/GenBank/DDBJ databases">
        <authorList>
            <person name="Afonso C.L."/>
            <person name="Miller P.J."/>
            <person name="Scott M.A."/>
            <person name="Spackman E."/>
            <person name="Goraichik I."/>
            <person name="Dimitrov K.M."/>
            <person name="Suarez D.L."/>
            <person name="Swayne D.E."/>
        </authorList>
    </citation>
    <scope>NUCLEOTIDE SEQUENCE [LARGE SCALE GENOMIC DNA]</scope>
    <source>
        <strain evidence="9 10">DSM 11270</strain>
    </source>
</reference>
<dbReference type="Pfam" id="PF01694">
    <property type="entry name" value="Rhomboid"/>
    <property type="match status" value="1"/>
</dbReference>
<organism evidence="9 10">
    <name type="scientific">Desulfonispora thiosulfatigenes DSM 11270</name>
    <dbReference type="NCBI Taxonomy" id="656914"/>
    <lineage>
        <taxon>Bacteria</taxon>
        <taxon>Bacillati</taxon>
        <taxon>Bacillota</taxon>
        <taxon>Clostridia</taxon>
        <taxon>Eubacteriales</taxon>
        <taxon>Peptococcaceae</taxon>
        <taxon>Desulfonispora</taxon>
    </lineage>
</organism>
<dbReference type="EMBL" id="FWWT01000017">
    <property type="protein sequence ID" value="SMB90602.1"/>
    <property type="molecule type" value="Genomic_DNA"/>
</dbReference>
<keyword evidence="3 7" id="KW-0812">Transmembrane</keyword>
<dbReference type="Proteomes" id="UP000192731">
    <property type="component" value="Unassembled WGS sequence"/>
</dbReference>
<feature type="domain" description="Peptidase S54 rhomboid" evidence="8">
    <location>
        <begin position="62"/>
        <end position="193"/>
    </location>
</feature>
<protein>
    <submittedName>
        <fullName evidence="9">Rhomboid protease GluP</fullName>
    </submittedName>
</protein>
<dbReference type="InterPro" id="IPR050925">
    <property type="entry name" value="Rhomboid_protease_S54"/>
</dbReference>
<evidence type="ECO:0000256" key="6">
    <source>
        <dbReference type="ARBA" id="ARBA00023136"/>
    </source>
</evidence>
<dbReference type="Gene3D" id="1.20.1540.10">
    <property type="entry name" value="Rhomboid-like"/>
    <property type="match status" value="1"/>
</dbReference>